<evidence type="ECO:0000259" key="6">
    <source>
        <dbReference type="Pfam" id="PF00155"/>
    </source>
</evidence>
<dbReference type="RefSeq" id="WP_038473079.1">
    <property type="nucleotide sequence ID" value="NZ_CP009451.1"/>
</dbReference>
<dbReference type="KEGG" id="cnt:JT31_02895"/>
<comment type="cofactor">
    <cofactor evidence="1">
        <name>pyridoxal 5'-phosphate</name>
        <dbReference type="ChEBI" id="CHEBI:597326"/>
    </cofactor>
</comment>
<dbReference type="EMBL" id="CP009451">
    <property type="protein sequence ID" value="AIR03596.1"/>
    <property type="molecule type" value="Genomic_DNA"/>
</dbReference>
<gene>
    <name evidence="7" type="ORF">JT31_02895</name>
</gene>
<keyword evidence="3 7" id="KW-0032">Aminotransferase</keyword>
<dbReference type="Pfam" id="PF00155">
    <property type="entry name" value="Aminotran_1_2"/>
    <property type="match status" value="1"/>
</dbReference>
<dbReference type="PANTHER" id="PTHR43807">
    <property type="entry name" value="FI04487P"/>
    <property type="match status" value="1"/>
</dbReference>
<dbReference type="InterPro" id="IPR015424">
    <property type="entry name" value="PyrdxlP-dep_Trfase"/>
</dbReference>
<dbReference type="OrthoDB" id="9803354at2"/>
<dbReference type="NCBIfam" id="NF009079">
    <property type="entry name" value="PRK12414.1"/>
    <property type="match status" value="1"/>
</dbReference>
<dbReference type="Proteomes" id="UP000029481">
    <property type="component" value="Chromosome"/>
</dbReference>
<organism evidence="7 8">
    <name type="scientific">Cedecea neteri</name>
    <dbReference type="NCBI Taxonomy" id="158822"/>
    <lineage>
        <taxon>Bacteria</taxon>
        <taxon>Pseudomonadati</taxon>
        <taxon>Pseudomonadota</taxon>
        <taxon>Gammaproteobacteria</taxon>
        <taxon>Enterobacterales</taxon>
        <taxon>Enterobacteriaceae</taxon>
        <taxon>Cedecea</taxon>
    </lineage>
</organism>
<name>A0A089PXC3_9ENTR</name>
<dbReference type="SUPFAM" id="SSF53383">
    <property type="entry name" value="PLP-dependent transferases"/>
    <property type="match status" value="1"/>
</dbReference>
<protein>
    <submittedName>
        <fullName evidence="7">Aminotransferase</fullName>
    </submittedName>
</protein>
<evidence type="ECO:0000256" key="3">
    <source>
        <dbReference type="ARBA" id="ARBA00022576"/>
    </source>
</evidence>
<feature type="domain" description="Aminotransferase class I/classII large" evidence="6">
    <location>
        <begin position="33"/>
        <end position="383"/>
    </location>
</feature>
<sequence length="389" mass="42764">MAMQTPVQHRSKLPDVGTTIFTVIGQLSAQHQAINLSQGAPNFPCDPKLIAGVTKAMQEGHNQYAPMTGLASLKQLIAEKVLSLYGSSYNPADEVLVTASASEGLYSAIGGLVHPGDEVIYFEPSFDSYAPIVRLQGATPVALKLNLPDFTINWDEVRAAITPRTRMIIVNTPHNPSGQVFSAHDLEMLAALTRHTDIVILSDEVYEHIVFDGKKHHGMATHPQLAERSVIVSSFGKTFHVTGWRVGYCLAPAALMDEICKVHQFLMFSADTPMQYAFADYMSDPQTYLSLAAFYQRKRDLMQSLLAESPFELLPSGGSFFLLARFGHFSDESDSEMVKRLITDYGVATIPLSAFYTDGTDNNIIRLSFAKDEATLRAGAQALCRVKPR</sequence>
<evidence type="ECO:0000256" key="2">
    <source>
        <dbReference type="ARBA" id="ARBA00007441"/>
    </source>
</evidence>
<dbReference type="InterPro" id="IPR015422">
    <property type="entry name" value="PyrdxlP-dep_Trfase_small"/>
</dbReference>
<proteinExistence type="inferred from homology"/>
<dbReference type="FunFam" id="3.40.640.10:FF:000033">
    <property type="entry name" value="Aspartate aminotransferase"/>
    <property type="match status" value="1"/>
</dbReference>
<accession>A0A089PXC3</accession>
<keyword evidence="8" id="KW-1185">Reference proteome</keyword>
<comment type="similarity">
    <text evidence="2">Belongs to the class-I pyridoxal-phosphate-dependent aminotransferase family.</text>
</comment>
<evidence type="ECO:0000313" key="7">
    <source>
        <dbReference type="EMBL" id="AIR03596.1"/>
    </source>
</evidence>
<dbReference type="InterPro" id="IPR004839">
    <property type="entry name" value="Aminotransferase_I/II_large"/>
</dbReference>
<dbReference type="PANTHER" id="PTHR43807:SF20">
    <property type="entry name" value="FI04487P"/>
    <property type="match status" value="1"/>
</dbReference>
<dbReference type="GO" id="GO:0030170">
    <property type="term" value="F:pyridoxal phosphate binding"/>
    <property type="evidence" value="ECO:0007669"/>
    <property type="project" value="InterPro"/>
</dbReference>
<evidence type="ECO:0000256" key="4">
    <source>
        <dbReference type="ARBA" id="ARBA00022679"/>
    </source>
</evidence>
<reference evidence="7 8" key="1">
    <citation type="submission" date="2014-09" db="EMBL/GenBank/DDBJ databases">
        <title>Cedecea neteri SSMD04 Genome Sequencing.</title>
        <authorList>
            <person name="Tan J.-Y."/>
        </authorList>
    </citation>
    <scope>NUCLEOTIDE SEQUENCE [LARGE SCALE GENOMIC DNA]</scope>
    <source>
        <strain evidence="7 8">SSMD04</strain>
    </source>
</reference>
<dbReference type="NCBIfam" id="NF006569">
    <property type="entry name" value="PRK09082.1"/>
    <property type="match status" value="1"/>
</dbReference>
<keyword evidence="4 7" id="KW-0808">Transferase</keyword>
<dbReference type="AlphaFoldDB" id="A0A089PXC3"/>
<dbReference type="CDD" id="cd00609">
    <property type="entry name" value="AAT_like"/>
    <property type="match status" value="1"/>
</dbReference>
<evidence type="ECO:0000256" key="1">
    <source>
        <dbReference type="ARBA" id="ARBA00001933"/>
    </source>
</evidence>
<dbReference type="GO" id="GO:0005737">
    <property type="term" value="C:cytoplasm"/>
    <property type="evidence" value="ECO:0007669"/>
    <property type="project" value="TreeGrafter"/>
</dbReference>
<dbReference type="Gene3D" id="3.40.640.10">
    <property type="entry name" value="Type I PLP-dependent aspartate aminotransferase-like (Major domain)"/>
    <property type="match status" value="1"/>
</dbReference>
<evidence type="ECO:0000256" key="5">
    <source>
        <dbReference type="ARBA" id="ARBA00022898"/>
    </source>
</evidence>
<dbReference type="InterPro" id="IPR051326">
    <property type="entry name" value="Kynurenine-oxoglutarate_AT"/>
</dbReference>
<dbReference type="InterPro" id="IPR015421">
    <property type="entry name" value="PyrdxlP-dep_Trfase_major"/>
</dbReference>
<dbReference type="GO" id="GO:0016212">
    <property type="term" value="F:kynurenine-oxoglutarate transaminase activity"/>
    <property type="evidence" value="ECO:0007669"/>
    <property type="project" value="TreeGrafter"/>
</dbReference>
<evidence type="ECO:0000313" key="8">
    <source>
        <dbReference type="Proteomes" id="UP000029481"/>
    </source>
</evidence>
<dbReference type="Gene3D" id="3.90.1150.10">
    <property type="entry name" value="Aspartate Aminotransferase, domain 1"/>
    <property type="match status" value="1"/>
</dbReference>
<keyword evidence="5" id="KW-0663">Pyridoxal phosphate</keyword>